<gene>
    <name evidence="1" type="ORF">DY78_GL000959</name>
</gene>
<reference evidence="1 2" key="1">
    <citation type="journal article" date="2015" name="Genome Announc.">
        <title>Expanding the biotechnology potential of lactobacilli through comparative genomics of 213 strains and associated genera.</title>
        <authorList>
            <person name="Sun Z."/>
            <person name="Harris H.M."/>
            <person name="McCann A."/>
            <person name="Guo C."/>
            <person name="Argimon S."/>
            <person name="Zhang W."/>
            <person name="Yang X."/>
            <person name="Jeffery I.B."/>
            <person name="Cooney J.C."/>
            <person name="Kagawa T.F."/>
            <person name="Liu W."/>
            <person name="Song Y."/>
            <person name="Salvetti E."/>
            <person name="Wrobel A."/>
            <person name="Rasinkangas P."/>
            <person name="Parkhill J."/>
            <person name="Rea M.C."/>
            <person name="O'Sullivan O."/>
            <person name="Ritari J."/>
            <person name="Douillard F.P."/>
            <person name="Paul Ross R."/>
            <person name="Yang R."/>
            <person name="Briner A.E."/>
            <person name="Felis G.E."/>
            <person name="de Vos W.M."/>
            <person name="Barrangou R."/>
            <person name="Klaenhammer T.R."/>
            <person name="Caufield P.W."/>
            <person name="Cui Y."/>
            <person name="Zhang H."/>
            <person name="O'Toole P.W."/>
        </authorList>
    </citation>
    <scope>NUCLEOTIDE SEQUENCE [LARGE SCALE GENOMIC DNA]</scope>
    <source>
        <strain evidence="1 2">DSM 21115</strain>
    </source>
</reference>
<dbReference type="GO" id="GO:0016747">
    <property type="term" value="F:acyltransferase activity, transferring groups other than amino-acyl groups"/>
    <property type="evidence" value="ECO:0007669"/>
    <property type="project" value="TreeGrafter"/>
</dbReference>
<dbReference type="Proteomes" id="UP000050920">
    <property type="component" value="Unassembled WGS sequence"/>
</dbReference>
<sequence>MSLHQTTFYSNELQMNTTAYIILPERKTGNAVPLEQPDKRLPVVWLLHGLFDDESMFLRYTAIERYASETGFAVVMPRAERSFYTDMVHGGRYWHFITEELPQRMRFFYPLSLDAAENFVAGASMGGYGAYKWAFTHPDRFAGVAALSGVMDITAFGRDNPDLVPDWSSIFAQADLDDTPADLTYLVDHMRTDQLNVFQTVGTEDFLYQMNQKMKAVLSTAFGDHYTYSECHGNHDFNFWDQQLPIIMHWFQSLLK</sequence>
<dbReference type="AlphaFoldDB" id="A0A0R2NL09"/>
<dbReference type="PANTHER" id="PTHR48098">
    <property type="entry name" value="ENTEROCHELIN ESTERASE-RELATED"/>
    <property type="match status" value="1"/>
</dbReference>
<accession>A0A0R2NL09</accession>
<name>A0A0R2NL09_9LACO</name>
<dbReference type="PANTHER" id="PTHR48098:SF1">
    <property type="entry name" value="DIACYLGLYCEROL ACYLTRANSFERASE_MYCOLYLTRANSFERASE AG85A"/>
    <property type="match status" value="1"/>
</dbReference>
<dbReference type="SUPFAM" id="SSF53474">
    <property type="entry name" value="alpha/beta-Hydrolases"/>
    <property type="match status" value="1"/>
</dbReference>
<dbReference type="Gene3D" id="3.40.50.1820">
    <property type="entry name" value="alpha/beta hydrolase"/>
    <property type="match status" value="1"/>
</dbReference>
<dbReference type="EMBL" id="AYGX02000134">
    <property type="protein sequence ID" value="KRO26421.1"/>
    <property type="molecule type" value="Genomic_DNA"/>
</dbReference>
<dbReference type="InterPro" id="IPR029058">
    <property type="entry name" value="AB_hydrolase_fold"/>
</dbReference>
<proteinExistence type="predicted"/>
<dbReference type="InterPro" id="IPR000801">
    <property type="entry name" value="Esterase-like"/>
</dbReference>
<protein>
    <submittedName>
        <fullName evidence="1">Acetylesterase</fullName>
    </submittedName>
</protein>
<organism evidence="1 2">
    <name type="scientific">Lactiplantibacillus fabifermentans DSM 21115</name>
    <dbReference type="NCBI Taxonomy" id="1413187"/>
    <lineage>
        <taxon>Bacteria</taxon>
        <taxon>Bacillati</taxon>
        <taxon>Bacillota</taxon>
        <taxon>Bacilli</taxon>
        <taxon>Lactobacillales</taxon>
        <taxon>Lactobacillaceae</taxon>
        <taxon>Lactiplantibacillus</taxon>
    </lineage>
</organism>
<dbReference type="Pfam" id="PF00756">
    <property type="entry name" value="Esterase"/>
    <property type="match status" value="1"/>
</dbReference>
<dbReference type="RefSeq" id="WP_024625905.1">
    <property type="nucleotide sequence ID" value="NZ_AYGX02000134.1"/>
</dbReference>
<keyword evidence="2" id="KW-1185">Reference proteome</keyword>
<evidence type="ECO:0000313" key="2">
    <source>
        <dbReference type="Proteomes" id="UP000050920"/>
    </source>
</evidence>
<evidence type="ECO:0000313" key="1">
    <source>
        <dbReference type="EMBL" id="KRO26421.1"/>
    </source>
</evidence>
<comment type="caution">
    <text evidence="1">The sequence shown here is derived from an EMBL/GenBank/DDBJ whole genome shotgun (WGS) entry which is preliminary data.</text>
</comment>
<dbReference type="InterPro" id="IPR050583">
    <property type="entry name" value="Mycobacterial_A85_antigen"/>
</dbReference>